<dbReference type="GO" id="GO:0022857">
    <property type="term" value="F:transmembrane transporter activity"/>
    <property type="evidence" value="ECO:0007669"/>
    <property type="project" value="TreeGrafter"/>
</dbReference>
<organism evidence="6 7">
    <name type="scientific">Portunus trituberculatus</name>
    <name type="common">Swimming crab</name>
    <name type="synonym">Neptunus trituberculatus</name>
    <dbReference type="NCBI Taxonomy" id="210409"/>
    <lineage>
        <taxon>Eukaryota</taxon>
        <taxon>Metazoa</taxon>
        <taxon>Ecdysozoa</taxon>
        <taxon>Arthropoda</taxon>
        <taxon>Crustacea</taxon>
        <taxon>Multicrustacea</taxon>
        <taxon>Malacostraca</taxon>
        <taxon>Eumalacostraca</taxon>
        <taxon>Eucarida</taxon>
        <taxon>Decapoda</taxon>
        <taxon>Pleocyemata</taxon>
        <taxon>Brachyura</taxon>
        <taxon>Eubrachyura</taxon>
        <taxon>Portunoidea</taxon>
        <taxon>Portunidae</taxon>
        <taxon>Portuninae</taxon>
        <taxon>Portunus</taxon>
    </lineage>
</organism>
<dbReference type="OrthoDB" id="2985014at2759"/>
<keyword evidence="4 5" id="KW-0472">Membrane</keyword>
<dbReference type="GO" id="GO:0006820">
    <property type="term" value="P:monoatomic anion transport"/>
    <property type="evidence" value="ECO:0007669"/>
    <property type="project" value="TreeGrafter"/>
</dbReference>
<dbReference type="PANTHER" id="PTHR11662">
    <property type="entry name" value="SOLUTE CARRIER FAMILY 17"/>
    <property type="match status" value="1"/>
</dbReference>
<keyword evidence="2 5" id="KW-0812">Transmembrane</keyword>
<evidence type="ECO:0000256" key="2">
    <source>
        <dbReference type="ARBA" id="ARBA00022692"/>
    </source>
</evidence>
<dbReference type="EMBL" id="VSRR010128545">
    <property type="protein sequence ID" value="MPD01770.1"/>
    <property type="molecule type" value="Genomic_DNA"/>
</dbReference>
<keyword evidence="3 5" id="KW-1133">Transmembrane helix</keyword>
<evidence type="ECO:0000313" key="7">
    <source>
        <dbReference type="Proteomes" id="UP000324222"/>
    </source>
</evidence>
<dbReference type="Proteomes" id="UP000324222">
    <property type="component" value="Unassembled WGS sequence"/>
</dbReference>
<dbReference type="GO" id="GO:0016020">
    <property type="term" value="C:membrane"/>
    <property type="evidence" value="ECO:0007669"/>
    <property type="project" value="UniProtKB-SubCell"/>
</dbReference>
<accession>A0A5B7K461</accession>
<name>A0A5B7K461_PORTR</name>
<keyword evidence="7" id="KW-1185">Reference proteome</keyword>
<gene>
    <name evidence="6" type="primary">SLC17A5_2</name>
    <name evidence="6" type="ORF">E2C01_097314</name>
</gene>
<dbReference type="PANTHER" id="PTHR11662:SF399">
    <property type="entry name" value="FI19708P1-RELATED"/>
    <property type="match status" value="1"/>
</dbReference>
<feature type="transmembrane region" description="Helical" evidence="5">
    <location>
        <begin position="12"/>
        <end position="33"/>
    </location>
</feature>
<evidence type="ECO:0000256" key="5">
    <source>
        <dbReference type="SAM" id="Phobius"/>
    </source>
</evidence>
<sequence>MNFQIFSTTLYLTLSFPWAALYVSAAGLVAMIWVECDPVWAIIVMCLSVSATGPINSGSALSEQDIAPNFAGTLKGLTNTLGSATGFLAPAVTGAIIKNNVSSFTVIPLLACVFRNAFPSHYDNFPRPQTQVAEFLRQFLLLKTKDLANLSLEPWKYP</sequence>
<proteinExistence type="predicted"/>
<comment type="subcellular location">
    <subcellularLocation>
        <location evidence="1">Membrane</location>
        <topology evidence="1">Multi-pass membrane protein</topology>
    </subcellularLocation>
</comment>
<evidence type="ECO:0000256" key="1">
    <source>
        <dbReference type="ARBA" id="ARBA00004141"/>
    </source>
</evidence>
<dbReference type="AlphaFoldDB" id="A0A5B7K461"/>
<feature type="transmembrane region" description="Helical" evidence="5">
    <location>
        <begin position="39"/>
        <end position="56"/>
    </location>
</feature>
<evidence type="ECO:0000256" key="4">
    <source>
        <dbReference type="ARBA" id="ARBA00023136"/>
    </source>
</evidence>
<comment type="caution">
    <text evidence="6">The sequence shown here is derived from an EMBL/GenBank/DDBJ whole genome shotgun (WGS) entry which is preliminary data.</text>
</comment>
<evidence type="ECO:0000313" key="6">
    <source>
        <dbReference type="EMBL" id="MPD01770.1"/>
    </source>
</evidence>
<evidence type="ECO:0000256" key="3">
    <source>
        <dbReference type="ARBA" id="ARBA00022989"/>
    </source>
</evidence>
<reference evidence="6 7" key="1">
    <citation type="submission" date="2019-05" db="EMBL/GenBank/DDBJ databases">
        <title>Another draft genome of Portunus trituberculatus and its Hox gene families provides insights of decapod evolution.</title>
        <authorList>
            <person name="Jeong J.-H."/>
            <person name="Song I."/>
            <person name="Kim S."/>
            <person name="Choi T."/>
            <person name="Kim D."/>
            <person name="Ryu S."/>
            <person name="Kim W."/>
        </authorList>
    </citation>
    <scope>NUCLEOTIDE SEQUENCE [LARGE SCALE GENOMIC DNA]</scope>
    <source>
        <tissue evidence="6">Muscle</tissue>
    </source>
</reference>
<dbReference type="InterPro" id="IPR050382">
    <property type="entry name" value="MFS_Na/Anion_cotransporter"/>
</dbReference>
<dbReference type="SUPFAM" id="SSF103473">
    <property type="entry name" value="MFS general substrate transporter"/>
    <property type="match status" value="1"/>
</dbReference>
<dbReference type="InterPro" id="IPR036259">
    <property type="entry name" value="MFS_trans_sf"/>
</dbReference>
<protein>
    <submittedName>
        <fullName evidence="6">Sialin</fullName>
    </submittedName>
</protein>